<dbReference type="PANTHER" id="PTHR47331:SF1">
    <property type="entry name" value="GAG-LIKE PROTEIN"/>
    <property type="match status" value="1"/>
</dbReference>
<dbReference type="InterPro" id="IPR043502">
    <property type="entry name" value="DNA/RNA_pol_sf"/>
</dbReference>
<dbReference type="InterPro" id="IPR008042">
    <property type="entry name" value="Retrotrans_Pao"/>
</dbReference>
<dbReference type="GO" id="GO:0071897">
    <property type="term" value="P:DNA biosynthetic process"/>
    <property type="evidence" value="ECO:0007669"/>
    <property type="project" value="UniProtKB-ARBA"/>
</dbReference>
<evidence type="ECO:0000313" key="2">
    <source>
        <dbReference type="EMBL" id="GBP96717.1"/>
    </source>
</evidence>
<evidence type="ECO:0000313" key="3">
    <source>
        <dbReference type="Proteomes" id="UP000299102"/>
    </source>
</evidence>
<dbReference type="Pfam" id="PF00078">
    <property type="entry name" value="RVT_1"/>
    <property type="match status" value="1"/>
</dbReference>
<dbReference type="PANTHER" id="PTHR47331">
    <property type="entry name" value="PHD-TYPE DOMAIN-CONTAINING PROTEIN"/>
    <property type="match status" value="1"/>
</dbReference>
<dbReference type="Gene3D" id="3.30.70.270">
    <property type="match status" value="1"/>
</dbReference>
<dbReference type="InterPro" id="IPR043128">
    <property type="entry name" value="Rev_trsase/Diguanyl_cyclase"/>
</dbReference>
<feature type="domain" description="Reverse transcriptase" evidence="1">
    <location>
        <begin position="388"/>
        <end position="483"/>
    </location>
</feature>
<dbReference type="EMBL" id="BGZK01002826">
    <property type="protein sequence ID" value="GBP96717.1"/>
    <property type="molecule type" value="Genomic_DNA"/>
</dbReference>
<organism evidence="2 3">
    <name type="scientific">Eumeta variegata</name>
    <name type="common">Bagworm moth</name>
    <name type="synonym">Eumeta japonica</name>
    <dbReference type="NCBI Taxonomy" id="151549"/>
    <lineage>
        <taxon>Eukaryota</taxon>
        <taxon>Metazoa</taxon>
        <taxon>Ecdysozoa</taxon>
        <taxon>Arthropoda</taxon>
        <taxon>Hexapoda</taxon>
        <taxon>Insecta</taxon>
        <taxon>Pterygota</taxon>
        <taxon>Neoptera</taxon>
        <taxon>Endopterygota</taxon>
        <taxon>Lepidoptera</taxon>
        <taxon>Glossata</taxon>
        <taxon>Ditrysia</taxon>
        <taxon>Tineoidea</taxon>
        <taxon>Psychidae</taxon>
        <taxon>Oiketicinae</taxon>
        <taxon>Eumeta</taxon>
    </lineage>
</organism>
<dbReference type="OrthoDB" id="8194935at2759"/>
<name>A0A4C2ACY6_EUMVA</name>
<proteinExistence type="predicted"/>
<dbReference type="Gene3D" id="3.10.10.10">
    <property type="entry name" value="HIV Type 1 Reverse Transcriptase, subunit A, domain 1"/>
    <property type="match status" value="1"/>
</dbReference>
<gene>
    <name evidence="2" type="ORF">EVAR_5395_1</name>
</gene>
<reference evidence="2 3" key="1">
    <citation type="journal article" date="2019" name="Commun. Biol.">
        <title>The bagworm genome reveals a unique fibroin gene that provides high tensile strength.</title>
        <authorList>
            <person name="Kono N."/>
            <person name="Nakamura H."/>
            <person name="Ohtoshi R."/>
            <person name="Tomita M."/>
            <person name="Numata K."/>
            <person name="Arakawa K."/>
        </authorList>
    </citation>
    <scope>NUCLEOTIDE SEQUENCE [LARGE SCALE GENOMIC DNA]</scope>
</reference>
<dbReference type="AlphaFoldDB" id="A0A4C2ACY6"/>
<sequence length="740" mass="83680">MNEKKGNDTISLAPITSDIPVTIHTENKASIPTPTTPISDPSLRERAVATSILLGTAQCNALDSLDTVLAGIGDVTSSIEGVTCLTIRSRYDDSVRFTIQPLVVNRITNALPTANIDHTRLDYLNDLPLADFKYYKPANIDLILGSDLFARILRHKTVSRGTTEPVAVETLLGYLVLGEAPVINSAIGNTCRSFCAYEQIETRLNKFFELEEVPDVSLLTPEENECELIYSSTVKRESSGRYVTVIPFKGDPNTLGDSLQSATRRYYCLERKLLSNPQIKEEYDNVFIDYLNKGYLKPVIDPSNLNFNKQYVIPHHCVVRSDKSTTKLRVVLDASMKTTSGQSLNDLLHTGENLQNSLFEIILNFRLFPVAVSADIRQMYLQILTNVNHHRWQRLLYRFNTNDSLQLFEMTRVPFGLRSSPYIANRTVRQLIIDERDRYPLAAQSAQNYLYMDDLASSYPSEDEAIEVSNQLIKLFKAGGFELVKFSSNSPCILKNIPHNHRVSEVIEFDSNDNFKILGVNWHPAADMLSFRVESDTRECTKRNILSTIARFWDLMGFVAPVTLLAKLIIKSLWERKIAWDEIPPQNIISIWNQFQSELPLLENVQLSRHVGVTANCTVSILGFADASEKAYGGVVYIHVYNPEDNKHQTSLLCAKSKVAPLRIVTLARLELCAILILSKLLRTVIDTYSERHKIDNVFAFSDSTVALAWVHSSPSRWQTFVANRVTKYMKTFYQIISIT</sequence>
<comment type="caution">
    <text evidence="2">The sequence shown here is derived from an EMBL/GenBank/DDBJ whole genome shotgun (WGS) entry which is preliminary data.</text>
</comment>
<evidence type="ECO:0000259" key="1">
    <source>
        <dbReference type="Pfam" id="PF00078"/>
    </source>
</evidence>
<keyword evidence="3" id="KW-1185">Reference proteome</keyword>
<dbReference type="STRING" id="151549.A0A4C2ACY6"/>
<protein>
    <recommendedName>
        <fullName evidence="1">Reverse transcriptase domain-containing protein</fullName>
    </recommendedName>
</protein>
<dbReference type="SUPFAM" id="SSF56672">
    <property type="entry name" value="DNA/RNA polymerases"/>
    <property type="match status" value="1"/>
</dbReference>
<dbReference type="Pfam" id="PF05380">
    <property type="entry name" value="Peptidase_A17"/>
    <property type="match status" value="1"/>
</dbReference>
<accession>A0A4C2ACY6</accession>
<dbReference type="Proteomes" id="UP000299102">
    <property type="component" value="Unassembled WGS sequence"/>
</dbReference>
<dbReference type="InterPro" id="IPR000477">
    <property type="entry name" value="RT_dom"/>
</dbReference>